<gene>
    <name evidence="1" type="ORF">GMARGA_LOCUS31294</name>
</gene>
<organism evidence="1 2">
    <name type="scientific">Gigaspora margarita</name>
    <dbReference type="NCBI Taxonomy" id="4874"/>
    <lineage>
        <taxon>Eukaryota</taxon>
        <taxon>Fungi</taxon>
        <taxon>Fungi incertae sedis</taxon>
        <taxon>Mucoromycota</taxon>
        <taxon>Glomeromycotina</taxon>
        <taxon>Glomeromycetes</taxon>
        <taxon>Diversisporales</taxon>
        <taxon>Gigasporaceae</taxon>
        <taxon>Gigaspora</taxon>
    </lineage>
</organism>
<comment type="caution">
    <text evidence="1">The sequence shown here is derived from an EMBL/GenBank/DDBJ whole genome shotgun (WGS) entry which is preliminary data.</text>
</comment>
<proteinExistence type="predicted"/>
<feature type="non-terminal residue" evidence="1">
    <location>
        <position position="1"/>
    </location>
</feature>
<dbReference type="EMBL" id="CAJVQB010046361">
    <property type="protein sequence ID" value="CAG8832934.1"/>
    <property type="molecule type" value="Genomic_DNA"/>
</dbReference>
<evidence type="ECO:0000313" key="2">
    <source>
        <dbReference type="Proteomes" id="UP000789901"/>
    </source>
</evidence>
<protein>
    <submittedName>
        <fullName evidence="1">15079_t:CDS:1</fullName>
    </submittedName>
</protein>
<keyword evidence="2" id="KW-1185">Reference proteome</keyword>
<accession>A0ABN7WJZ9</accession>
<name>A0ABN7WJZ9_GIGMA</name>
<feature type="non-terminal residue" evidence="1">
    <location>
        <position position="50"/>
    </location>
</feature>
<reference evidence="1 2" key="1">
    <citation type="submission" date="2021-06" db="EMBL/GenBank/DDBJ databases">
        <authorList>
            <person name="Kallberg Y."/>
            <person name="Tangrot J."/>
            <person name="Rosling A."/>
        </authorList>
    </citation>
    <scope>NUCLEOTIDE SEQUENCE [LARGE SCALE GENOMIC DNA]</scope>
    <source>
        <strain evidence="1 2">120-4 pot B 10/14</strain>
    </source>
</reference>
<dbReference type="Proteomes" id="UP000789901">
    <property type="component" value="Unassembled WGS sequence"/>
</dbReference>
<evidence type="ECO:0000313" key="1">
    <source>
        <dbReference type="EMBL" id="CAG8832934.1"/>
    </source>
</evidence>
<sequence length="50" mass="5929">LYIKSILEQYLRNISEFDLPPLNLSEQNQETLPKLIQEELSINKNDLEKI</sequence>